<comment type="catalytic activity">
    <reaction evidence="12">
        <text>cytidine(967) in 16S rRNA + S-adenosyl-L-methionine = 5-methylcytidine(967) in 16S rRNA + S-adenosyl-L-homocysteine + H(+)</text>
        <dbReference type="Rhea" id="RHEA:42748"/>
        <dbReference type="Rhea" id="RHEA-COMP:10219"/>
        <dbReference type="Rhea" id="RHEA-COMP:10220"/>
        <dbReference type="ChEBI" id="CHEBI:15378"/>
        <dbReference type="ChEBI" id="CHEBI:57856"/>
        <dbReference type="ChEBI" id="CHEBI:59789"/>
        <dbReference type="ChEBI" id="CHEBI:74483"/>
        <dbReference type="ChEBI" id="CHEBI:82748"/>
        <dbReference type="EC" id="2.1.1.176"/>
    </reaction>
</comment>
<accession>A0AAE3J5F8</accession>
<dbReference type="InterPro" id="IPR004573">
    <property type="entry name" value="rRNA_ssu_MeTfrase_B"/>
</dbReference>
<keyword evidence="4" id="KW-0963">Cytoplasm</keyword>
<evidence type="ECO:0000256" key="1">
    <source>
        <dbReference type="ARBA" id="ARBA00002724"/>
    </source>
</evidence>
<dbReference type="EMBL" id="JAJEPR010000005">
    <property type="protein sequence ID" value="MCC2189086.1"/>
    <property type="molecule type" value="Genomic_DNA"/>
</dbReference>
<keyword evidence="9 13" id="KW-0694">RNA-binding</keyword>
<evidence type="ECO:0000256" key="5">
    <source>
        <dbReference type="ARBA" id="ARBA00022552"/>
    </source>
</evidence>
<evidence type="ECO:0000256" key="2">
    <source>
        <dbReference type="ARBA" id="ARBA00004496"/>
    </source>
</evidence>
<dbReference type="Pfam" id="PF01189">
    <property type="entry name" value="Methyltr_RsmB-F"/>
    <property type="match status" value="1"/>
</dbReference>
<evidence type="ECO:0000256" key="12">
    <source>
        <dbReference type="ARBA" id="ARBA00047283"/>
    </source>
</evidence>
<dbReference type="GO" id="GO:0003723">
    <property type="term" value="F:RNA binding"/>
    <property type="evidence" value="ECO:0007669"/>
    <property type="project" value="UniProtKB-UniRule"/>
</dbReference>
<dbReference type="InterPro" id="IPR006027">
    <property type="entry name" value="NusB_RsmB_TIM44"/>
</dbReference>
<dbReference type="NCBIfam" id="NF011494">
    <property type="entry name" value="PRK14902.1"/>
    <property type="match status" value="1"/>
</dbReference>
<feature type="active site" description="Nucleophile" evidence="13">
    <location>
        <position position="387"/>
    </location>
</feature>
<dbReference type="InterPro" id="IPR035926">
    <property type="entry name" value="NusB-like_sf"/>
</dbReference>
<dbReference type="InterPro" id="IPR049560">
    <property type="entry name" value="MeTrfase_RsmB-F_NOP2_cat"/>
</dbReference>
<dbReference type="Pfam" id="PF01029">
    <property type="entry name" value="NusB"/>
    <property type="match status" value="1"/>
</dbReference>
<evidence type="ECO:0000313" key="16">
    <source>
        <dbReference type="Proteomes" id="UP001197875"/>
    </source>
</evidence>
<keyword evidence="5" id="KW-0698">rRNA processing</keyword>
<dbReference type="SUPFAM" id="SSF53335">
    <property type="entry name" value="S-adenosyl-L-methionine-dependent methyltransferases"/>
    <property type="match status" value="1"/>
</dbReference>
<evidence type="ECO:0000256" key="13">
    <source>
        <dbReference type="PROSITE-ProRule" id="PRU01023"/>
    </source>
</evidence>
<protein>
    <recommendedName>
        <fullName evidence="3">16S rRNA (cytosine(967)-C(5))-methyltransferase</fullName>
        <ecNumber evidence="3">2.1.1.176</ecNumber>
    </recommendedName>
    <alternativeName>
        <fullName evidence="10">16S rRNA m5C967 methyltransferase</fullName>
    </alternativeName>
    <alternativeName>
        <fullName evidence="11">rRNA (cytosine-C(5)-)-methyltransferase RsmB</fullName>
    </alternativeName>
</protein>
<evidence type="ECO:0000256" key="10">
    <source>
        <dbReference type="ARBA" id="ARBA00030399"/>
    </source>
</evidence>
<feature type="binding site" evidence="13">
    <location>
        <position position="334"/>
    </location>
    <ligand>
        <name>S-adenosyl-L-methionine</name>
        <dbReference type="ChEBI" id="CHEBI:59789"/>
    </ligand>
</feature>
<dbReference type="Gene3D" id="1.10.940.10">
    <property type="entry name" value="NusB-like"/>
    <property type="match status" value="1"/>
</dbReference>
<evidence type="ECO:0000256" key="11">
    <source>
        <dbReference type="ARBA" id="ARBA00031088"/>
    </source>
</evidence>
<dbReference type="GO" id="GO:0006355">
    <property type="term" value="P:regulation of DNA-templated transcription"/>
    <property type="evidence" value="ECO:0007669"/>
    <property type="project" value="InterPro"/>
</dbReference>
<evidence type="ECO:0000313" key="15">
    <source>
        <dbReference type="EMBL" id="MCC2189086.1"/>
    </source>
</evidence>
<dbReference type="CDD" id="cd02440">
    <property type="entry name" value="AdoMet_MTases"/>
    <property type="match status" value="1"/>
</dbReference>
<dbReference type="SUPFAM" id="SSF48013">
    <property type="entry name" value="NusB-like"/>
    <property type="match status" value="1"/>
</dbReference>
<dbReference type="RefSeq" id="WP_227614526.1">
    <property type="nucleotide sequence ID" value="NZ_JAJEPR010000005.1"/>
</dbReference>
<dbReference type="PROSITE" id="PS51686">
    <property type="entry name" value="SAM_MT_RSMB_NOP"/>
    <property type="match status" value="1"/>
</dbReference>
<keyword evidence="8 13" id="KW-0949">S-adenosyl-L-methionine</keyword>
<proteinExistence type="inferred from homology"/>
<evidence type="ECO:0000259" key="14">
    <source>
        <dbReference type="PROSITE" id="PS51686"/>
    </source>
</evidence>
<reference evidence="15 16" key="1">
    <citation type="submission" date="2021-10" db="EMBL/GenBank/DDBJ databases">
        <title>Anaerobic single-cell dispensing facilitates the cultivation of human gut bacteria.</title>
        <authorList>
            <person name="Afrizal A."/>
        </authorList>
    </citation>
    <scope>NUCLEOTIDE SEQUENCE [LARGE SCALE GENOMIC DNA]</scope>
    <source>
        <strain evidence="15 16">CLA-AA-H277</strain>
    </source>
</reference>
<keyword evidence="6 13" id="KW-0489">Methyltransferase</keyword>
<dbReference type="NCBIfam" id="TIGR00563">
    <property type="entry name" value="rsmB"/>
    <property type="match status" value="1"/>
</dbReference>
<dbReference type="Pfam" id="PF22458">
    <property type="entry name" value="RsmF-B_ferredox"/>
    <property type="match status" value="1"/>
</dbReference>
<dbReference type="Proteomes" id="UP001197875">
    <property type="component" value="Unassembled WGS sequence"/>
</dbReference>
<gene>
    <name evidence="15" type="primary">rsmB</name>
    <name evidence="15" type="ORF">LKD71_04485</name>
</gene>
<feature type="binding site" evidence="13">
    <location>
        <begin position="265"/>
        <end position="271"/>
    </location>
    <ligand>
        <name>S-adenosyl-L-methionine</name>
        <dbReference type="ChEBI" id="CHEBI:59789"/>
    </ligand>
</feature>
<evidence type="ECO:0000256" key="8">
    <source>
        <dbReference type="ARBA" id="ARBA00022691"/>
    </source>
</evidence>
<keyword evidence="16" id="KW-1185">Reference proteome</keyword>
<dbReference type="InterPro" id="IPR001678">
    <property type="entry name" value="MeTrfase_RsmB-F_NOP2_dom"/>
</dbReference>
<organism evidence="15 16">
    <name type="scientific">Fusicatenibacter faecihominis</name>
    <dbReference type="NCBI Taxonomy" id="2881276"/>
    <lineage>
        <taxon>Bacteria</taxon>
        <taxon>Bacillati</taxon>
        <taxon>Bacillota</taxon>
        <taxon>Clostridia</taxon>
        <taxon>Lachnospirales</taxon>
        <taxon>Lachnospiraceae</taxon>
        <taxon>Fusicatenibacter</taxon>
    </lineage>
</organism>
<evidence type="ECO:0000256" key="4">
    <source>
        <dbReference type="ARBA" id="ARBA00022490"/>
    </source>
</evidence>
<dbReference type="InterPro" id="IPR029063">
    <property type="entry name" value="SAM-dependent_MTases_sf"/>
</dbReference>
<dbReference type="PRINTS" id="PR02008">
    <property type="entry name" value="RCMTFAMILY"/>
</dbReference>
<evidence type="ECO:0000256" key="6">
    <source>
        <dbReference type="ARBA" id="ARBA00022603"/>
    </source>
</evidence>
<feature type="binding site" evidence="13">
    <location>
        <position position="289"/>
    </location>
    <ligand>
        <name>S-adenosyl-L-methionine</name>
        <dbReference type="ChEBI" id="CHEBI:59789"/>
    </ligand>
</feature>
<name>A0AAE3J5F8_9FIRM</name>
<dbReference type="InterPro" id="IPR023267">
    <property type="entry name" value="RCMT"/>
</dbReference>
<dbReference type="PANTHER" id="PTHR22807">
    <property type="entry name" value="NOP2 YEAST -RELATED NOL1/NOP2/FMU SUN DOMAIN-CONTAINING"/>
    <property type="match status" value="1"/>
</dbReference>
<evidence type="ECO:0000256" key="7">
    <source>
        <dbReference type="ARBA" id="ARBA00022679"/>
    </source>
</evidence>
<dbReference type="GO" id="GO:0008649">
    <property type="term" value="F:rRNA methyltransferase activity"/>
    <property type="evidence" value="ECO:0007669"/>
    <property type="project" value="InterPro"/>
</dbReference>
<sequence length="452" mass="51648">MTDVINTREIVLAVLNEVLEEDKYSHIVLREVLEKYQYLEKRDRSFITRVAEGTLENLIEMDYIISQFSSVKVSRMKPAIRNILRMSVYQLKYMDSVPDSAVCNEGVKLAQRKGFFNLKGFVNGVLRSVARNLDKVKYPDPKEMPVPYLSVTYSMPEWILNRWLRLYDFETVETICKGIHKDHVTTVRCNLNKASKKDIMESLRNQGVTVTEHPYLDYALNLFDYNYLKALDAFRNGWIQVQDVSSMLVAEVAAPKWGDYCIDVCAAPGGKSLHLADKLEGSGFVEARDITESKVKLMQDNIERTALINMNAVVADATVFLPASEEKADILLADVPCSGLGVIGRKPDIRYKMTEKKQEDIVKLQRQILDTVWKYVKVGGTLVYSTCTIGAEENQYNLKWFLDNYPFKLESIDPYLPEELQGKTTRAGYLQLLPGIHESDGFFLARLKRVSE</sequence>
<dbReference type="EC" id="2.1.1.176" evidence="3"/>
<comment type="caution">
    <text evidence="15">The sequence shown here is derived from an EMBL/GenBank/DDBJ whole genome shotgun (WGS) entry which is preliminary data.</text>
</comment>
<dbReference type="GO" id="GO:0005737">
    <property type="term" value="C:cytoplasm"/>
    <property type="evidence" value="ECO:0007669"/>
    <property type="project" value="UniProtKB-SubCell"/>
</dbReference>
<dbReference type="Gene3D" id="3.30.70.1170">
    <property type="entry name" value="Sun protein, domain 3"/>
    <property type="match status" value="1"/>
</dbReference>
<feature type="domain" description="SAM-dependent MTase RsmB/NOP-type" evidence="14">
    <location>
        <begin position="175"/>
        <end position="450"/>
    </location>
</feature>
<comment type="similarity">
    <text evidence="13">Belongs to the class I-like SAM-binding methyltransferase superfamily. RsmB/NOP family.</text>
</comment>
<comment type="function">
    <text evidence="1">Specifically methylates the cytosine at position 967 (m5C967) of 16S rRNA.</text>
</comment>
<dbReference type="AlphaFoldDB" id="A0AAE3J5F8"/>
<comment type="subcellular location">
    <subcellularLocation>
        <location evidence="2">Cytoplasm</location>
    </subcellularLocation>
</comment>
<keyword evidence="7 13" id="KW-0808">Transferase</keyword>
<evidence type="ECO:0000256" key="9">
    <source>
        <dbReference type="ARBA" id="ARBA00022884"/>
    </source>
</evidence>
<dbReference type="Gene3D" id="3.40.50.150">
    <property type="entry name" value="Vaccinia Virus protein VP39"/>
    <property type="match status" value="1"/>
</dbReference>
<evidence type="ECO:0000256" key="3">
    <source>
        <dbReference type="ARBA" id="ARBA00012140"/>
    </source>
</evidence>
<dbReference type="InterPro" id="IPR054728">
    <property type="entry name" value="RsmB-like_ferredoxin"/>
</dbReference>
<feature type="binding site" evidence="13">
    <location>
        <position position="316"/>
    </location>
    <ligand>
        <name>S-adenosyl-L-methionine</name>
        <dbReference type="ChEBI" id="CHEBI:59789"/>
    </ligand>
</feature>
<dbReference type="PANTHER" id="PTHR22807:SF53">
    <property type="entry name" value="RIBOSOMAL RNA SMALL SUBUNIT METHYLTRANSFERASE B-RELATED"/>
    <property type="match status" value="1"/>
</dbReference>